<dbReference type="GO" id="GO:0003723">
    <property type="term" value="F:RNA binding"/>
    <property type="evidence" value="ECO:0007669"/>
    <property type="project" value="InterPro"/>
</dbReference>
<reference evidence="2 3" key="1">
    <citation type="submission" date="2016-11" db="EMBL/GenBank/DDBJ databases">
        <title>Mixed transmission modes and dynamic genome evolution in an obligate animal-bacterial symbiosis.</title>
        <authorList>
            <person name="Russell S.L."/>
            <person name="Corbett-Detig R.B."/>
            <person name="Cavanaugh C.M."/>
        </authorList>
    </citation>
    <scope>NUCLEOTIDE SEQUENCE [LARGE SCALE GENOMIC DNA]</scope>
    <source>
        <strain evidence="2">Se-Cadez</strain>
    </source>
</reference>
<proteinExistence type="predicted"/>
<evidence type="ECO:0000313" key="2">
    <source>
        <dbReference type="EMBL" id="OOZ35657.1"/>
    </source>
</evidence>
<gene>
    <name evidence="2" type="ORF">BOW51_11015</name>
</gene>
<dbReference type="GO" id="GO:0001522">
    <property type="term" value="P:pseudouridine synthesis"/>
    <property type="evidence" value="ECO:0007669"/>
    <property type="project" value="InterPro"/>
</dbReference>
<dbReference type="GO" id="GO:0140098">
    <property type="term" value="F:catalytic activity, acting on RNA"/>
    <property type="evidence" value="ECO:0007669"/>
    <property type="project" value="UniProtKB-ARBA"/>
</dbReference>
<protein>
    <recommendedName>
        <fullName evidence="1">Pseudouridine synthase RsuA/RluA-like domain-containing protein</fullName>
    </recommendedName>
</protein>
<dbReference type="Gene3D" id="3.30.2350.10">
    <property type="entry name" value="Pseudouridine synthase"/>
    <property type="match status" value="2"/>
</dbReference>
<dbReference type="OrthoDB" id="9785808at2"/>
<dbReference type="Pfam" id="PF00849">
    <property type="entry name" value="PseudoU_synth_2"/>
    <property type="match status" value="1"/>
</dbReference>
<dbReference type="SUPFAM" id="SSF55120">
    <property type="entry name" value="Pseudouridine synthase"/>
    <property type="match status" value="2"/>
</dbReference>
<accession>A0A1T2KS28</accession>
<dbReference type="GO" id="GO:0006396">
    <property type="term" value="P:RNA processing"/>
    <property type="evidence" value="ECO:0007669"/>
    <property type="project" value="UniProtKB-ARBA"/>
</dbReference>
<name>A0A1T2KS28_9GAMM</name>
<dbReference type="GO" id="GO:0009982">
    <property type="term" value="F:pseudouridine synthase activity"/>
    <property type="evidence" value="ECO:0007669"/>
    <property type="project" value="InterPro"/>
</dbReference>
<dbReference type="Proteomes" id="UP000190896">
    <property type="component" value="Unassembled WGS sequence"/>
</dbReference>
<dbReference type="RefSeq" id="WP_078488060.1">
    <property type="nucleotide sequence ID" value="NZ_MPRJ01000086.1"/>
</dbReference>
<dbReference type="PANTHER" id="PTHR21600">
    <property type="entry name" value="MITOCHONDRIAL RNA PSEUDOURIDINE SYNTHASE"/>
    <property type="match status" value="1"/>
</dbReference>
<dbReference type="InterPro" id="IPR050188">
    <property type="entry name" value="RluA_PseudoU_synthase"/>
</dbReference>
<dbReference type="EMBL" id="MPRJ01000086">
    <property type="protein sequence ID" value="OOZ35657.1"/>
    <property type="molecule type" value="Genomic_DNA"/>
</dbReference>
<dbReference type="InterPro" id="IPR006145">
    <property type="entry name" value="PsdUridine_synth_RsuA/RluA"/>
</dbReference>
<evidence type="ECO:0000259" key="1">
    <source>
        <dbReference type="Pfam" id="PF00849"/>
    </source>
</evidence>
<dbReference type="AlphaFoldDB" id="A0A1T2KS28"/>
<comment type="caution">
    <text evidence="2">The sequence shown here is derived from an EMBL/GenBank/DDBJ whole genome shotgun (WGS) entry which is preliminary data.</text>
</comment>
<keyword evidence="3" id="KW-1185">Reference proteome</keyword>
<dbReference type="CDD" id="cd02869">
    <property type="entry name" value="PseudoU_synth_RluA_like"/>
    <property type="match status" value="1"/>
</dbReference>
<evidence type="ECO:0000313" key="3">
    <source>
        <dbReference type="Proteomes" id="UP000190896"/>
    </source>
</evidence>
<dbReference type="InterPro" id="IPR020103">
    <property type="entry name" value="PsdUridine_synth_cat_dom_sf"/>
</dbReference>
<organism evidence="2 3">
    <name type="scientific">Solemya velesiana gill symbiont</name>
    <dbReference type="NCBI Taxonomy" id="1918948"/>
    <lineage>
        <taxon>Bacteria</taxon>
        <taxon>Pseudomonadati</taxon>
        <taxon>Pseudomonadota</taxon>
        <taxon>Gammaproteobacteria</taxon>
        <taxon>sulfur-oxidizing symbionts</taxon>
    </lineage>
</organism>
<feature type="domain" description="Pseudouridine synthase RsuA/RluA-like" evidence="1">
    <location>
        <begin position="92"/>
        <end position="250"/>
    </location>
</feature>
<sequence length="304" mass="34638">MSSQHFECHIDVVQNGDNPVELFAEASGLSKQRIKSAMLKGAAWLTSGKHTRRLRRQAKPMKTGDKLHLYYDEKILATEPQPAKLVSDEGAYSVWHKPRGMLSQGSKWSDHCTIYRWAEQHLQPERNGFIVHRLDRAASGLILVAHQKKVATALARLFQERSITKRYQVKVATALARLFQERSITKRYQVIVHGQFPDREQTLTIASEIDGRPARSHARLIEHDPELDRSRLEISIDIGRKYQIHRHLASIGFPVVGDRLYGDKDDSADLQLTACYLAFTCLVSNQPKAFELPEELKPTLRQNG</sequence>